<organism evidence="2 3">
    <name type="scientific">Autumnicola edwardsiae</name>
    <dbReference type="NCBI Taxonomy" id="3075594"/>
    <lineage>
        <taxon>Bacteria</taxon>
        <taxon>Pseudomonadati</taxon>
        <taxon>Bacteroidota</taxon>
        <taxon>Flavobacteriia</taxon>
        <taxon>Flavobacteriales</taxon>
        <taxon>Flavobacteriaceae</taxon>
        <taxon>Autumnicola</taxon>
    </lineage>
</organism>
<comment type="caution">
    <text evidence="2">The sequence shown here is derived from an EMBL/GenBank/DDBJ whole genome shotgun (WGS) entry which is preliminary data.</text>
</comment>
<dbReference type="Proteomes" id="UP001248819">
    <property type="component" value="Unassembled WGS sequence"/>
</dbReference>
<protein>
    <submittedName>
        <fullName evidence="2">Uncharacterized protein</fullName>
    </submittedName>
</protein>
<evidence type="ECO:0000313" key="2">
    <source>
        <dbReference type="EMBL" id="MDT0651246.1"/>
    </source>
</evidence>
<keyword evidence="1" id="KW-0812">Transmembrane</keyword>
<dbReference type="EMBL" id="JAVRHP010000093">
    <property type="protein sequence ID" value="MDT0651246.1"/>
    <property type="molecule type" value="Genomic_DNA"/>
</dbReference>
<accession>A0ABU3CXZ8</accession>
<feature type="transmembrane region" description="Helical" evidence="1">
    <location>
        <begin position="9"/>
        <end position="26"/>
    </location>
</feature>
<evidence type="ECO:0000256" key="1">
    <source>
        <dbReference type="SAM" id="Phobius"/>
    </source>
</evidence>
<keyword evidence="1" id="KW-0472">Membrane</keyword>
<evidence type="ECO:0000313" key="3">
    <source>
        <dbReference type="Proteomes" id="UP001248819"/>
    </source>
</evidence>
<keyword evidence="1" id="KW-1133">Transmembrane helix</keyword>
<proteinExistence type="predicted"/>
<sequence>MGLSKPNKISLLFIFILGVIGFVAYINRSLDKNSSADPIFSTVDLQDTSLTIQD</sequence>
<name>A0ABU3CXZ8_9FLAO</name>
<reference evidence="2 3" key="1">
    <citation type="submission" date="2023-09" db="EMBL/GenBank/DDBJ databases">
        <authorList>
            <person name="Rey-Velasco X."/>
        </authorList>
    </citation>
    <scope>NUCLEOTIDE SEQUENCE [LARGE SCALE GENOMIC DNA]</scope>
    <source>
        <strain evidence="2 3">F297</strain>
    </source>
</reference>
<dbReference type="RefSeq" id="WP_311485372.1">
    <property type="nucleotide sequence ID" value="NZ_JAVRHP010000093.1"/>
</dbReference>
<keyword evidence="3" id="KW-1185">Reference proteome</keyword>
<gene>
    <name evidence="2" type="ORF">RM529_13900</name>
</gene>